<dbReference type="AlphaFoldDB" id="A0A8C5PS04"/>
<evidence type="ECO:0000313" key="3">
    <source>
        <dbReference type="Ensembl" id="ENSLLEP00000026791.1"/>
    </source>
</evidence>
<keyword evidence="2" id="KW-0732">Signal</keyword>
<dbReference type="OrthoDB" id="8939548at2759"/>
<evidence type="ECO:0000256" key="2">
    <source>
        <dbReference type="SAM" id="SignalP"/>
    </source>
</evidence>
<feature type="signal peptide" evidence="2">
    <location>
        <begin position="1"/>
        <end position="21"/>
    </location>
</feature>
<name>A0A8C5PS04_9ANUR</name>
<keyword evidence="4" id="KW-1185">Reference proteome</keyword>
<dbReference type="GeneTree" id="ENSGT00940000163583"/>
<accession>A0A8C5PS04</accession>
<dbReference type="Proteomes" id="UP000694569">
    <property type="component" value="Unplaced"/>
</dbReference>
<feature type="compositionally biased region" description="Polar residues" evidence="1">
    <location>
        <begin position="281"/>
        <end position="308"/>
    </location>
</feature>
<dbReference type="InterPro" id="IPR013320">
    <property type="entry name" value="ConA-like_dom_sf"/>
</dbReference>
<proteinExistence type="predicted"/>
<dbReference type="Ensembl" id="ENSLLET00000027834.1">
    <property type="protein sequence ID" value="ENSLLEP00000026791.1"/>
    <property type="gene ID" value="ENSLLEG00000017001.1"/>
</dbReference>
<feature type="chain" id="PRO_5034389158" description="Laminin G domain-containing protein" evidence="2">
    <location>
        <begin position="22"/>
        <end position="419"/>
    </location>
</feature>
<evidence type="ECO:0000313" key="4">
    <source>
        <dbReference type="Proteomes" id="UP000694569"/>
    </source>
</evidence>
<protein>
    <recommendedName>
        <fullName evidence="5">Laminin G domain-containing protein</fullName>
    </recommendedName>
</protein>
<reference evidence="3" key="1">
    <citation type="submission" date="2025-08" db="UniProtKB">
        <authorList>
            <consortium name="Ensembl"/>
        </authorList>
    </citation>
    <scope>IDENTIFICATION</scope>
</reference>
<evidence type="ECO:0008006" key="5">
    <source>
        <dbReference type="Google" id="ProtNLM"/>
    </source>
</evidence>
<sequence length="419" mass="47367">MLLNYALFLLLGINILQMLKAENKKPSSLTDMTSSPLSSIAGVYEKNLTERGLVLTPNAVIEFPVESNFRHSLGKTIRNKSRLCFGVQLLPKKLIVHIGGRKSVFFDYNVHGGRWHSFAIGIGDQSVSLSFHCGKKFFTKKVAFEIQDLGTGTVFTLGRMDPHSAQFEGVICQLEMIPSAEASANYCQYVKRQCRHADTYRSTDQSTEWDYTPFNGNRNVENEIQAAVKRNSTSATPSREYTDSSSDVALFLQHVNQFHGTVVSKNITLLESGAKNLLDSKGSSRNSSTDDLTQTEMLLPQTTMNKNDSQTKSEVWRILNRTLYRSSNGMPVREDLSPMNQVSYDDYHYNVENSYDIYDYDYEEINAMFEMEQLRGDKGEPGPPVSFAWFYSPFFNNVWESGNYPTRHGGSYYASSKPT</sequence>
<dbReference type="Gene3D" id="2.60.120.200">
    <property type="match status" value="1"/>
</dbReference>
<feature type="region of interest" description="Disordered" evidence="1">
    <location>
        <begin position="278"/>
        <end position="311"/>
    </location>
</feature>
<dbReference type="SUPFAM" id="SSF49899">
    <property type="entry name" value="Concanavalin A-like lectins/glucanases"/>
    <property type="match status" value="1"/>
</dbReference>
<organism evidence="3 4">
    <name type="scientific">Leptobrachium leishanense</name>
    <name type="common">Leishan spiny toad</name>
    <dbReference type="NCBI Taxonomy" id="445787"/>
    <lineage>
        <taxon>Eukaryota</taxon>
        <taxon>Metazoa</taxon>
        <taxon>Chordata</taxon>
        <taxon>Craniata</taxon>
        <taxon>Vertebrata</taxon>
        <taxon>Euteleostomi</taxon>
        <taxon>Amphibia</taxon>
        <taxon>Batrachia</taxon>
        <taxon>Anura</taxon>
        <taxon>Pelobatoidea</taxon>
        <taxon>Megophryidae</taxon>
        <taxon>Leptobrachium</taxon>
    </lineage>
</organism>
<reference evidence="3" key="2">
    <citation type="submission" date="2025-09" db="UniProtKB">
        <authorList>
            <consortium name="Ensembl"/>
        </authorList>
    </citation>
    <scope>IDENTIFICATION</scope>
</reference>
<evidence type="ECO:0000256" key="1">
    <source>
        <dbReference type="SAM" id="MobiDB-lite"/>
    </source>
</evidence>